<evidence type="ECO:0000313" key="1">
    <source>
        <dbReference type="EMBL" id="PTQ12228.1"/>
    </source>
</evidence>
<evidence type="ECO:0000313" key="2">
    <source>
        <dbReference type="Proteomes" id="UP000244162"/>
    </source>
</evidence>
<comment type="caution">
    <text evidence="1">The sequence shown here is derived from an EMBL/GenBank/DDBJ whole genome shotgun (WGS) entry which is preliminary data.</text>
</comment>
<dbReference type="PIRSF" id="PIRSF010372">
    <property type="entry name" value="PaiB"/>
    <property type="match status" value="1"/>
</dbReference>
<dbReference type="Proteomes" id="UP000244162">
    <property type="component" value="Unassembled WGS sequence"/>
</dbReference>
<proteinExistence type="predicted"/>
<dbReference type="RefSeq" id="WP_107967091.1">
    <property type="nucleotide sequence ID" value="NZ_NWBU01000005.1"/>
</dbReference>
<dbReference type="SUPFAM" id="SSF50475">
    <property type="entry name" value="FMN-binding split barrel"/>
    <property type="match status" value="1"/>
</dbReference>
<reference evidence="1 2" key="1">
    <citation type="submission" date="2017-09" db="EMBL/GenBank/DDBJ databases">
        <title>Sphingomonas panjinensis sp.nov., isolated from oil-contaminated soil.</title>
        <authorList>
            <person name="Wang L."/>
            <person name="Chen L."/>
        </authorList>
    </citation>
    <scope>NUCLEOTIDE SEQUENCE [LARGE SCALE GENOMIC DNA]</scope>
    <source>
        <strain evidence="1 2">FW-11</strain>
    </source>
</reference>
<dbReference type="Pfam" id="PF04299">
    <property type="entry name" value="FMN_bind_2"/>
    <property type="match status" value="1"/>
</dbReference>
<dbReference type="OrthoDB" id="9794948at2"/>
<dbReference type="Gene3D" id="2.30.110.10">
    <property type="entry name" value="Electron Transport, Fmn-binding Protein, Chain A"/>
    <property type="match status" value="1"/>
</dbReference>
<dbReference type="AlphaFoldDB" id="A0A2T5FZW7"/>
<sequence length="211" mass="23149">MYRPPVFREDRPDILHAAIRSHPLATLVTHGAAGLTANLVPFTLAILQGDRAVLRAHLARANTQLADLRNGAEALVIFQGPQAYITPSWYPTKQEHGKVVPTWNYVVVQAWGRPQVIDDAEWLLAQIGDLTTQQEQRQNAPWSVDDAPTAYIAGQLKGISGLEIPIDRIEGKWKASQNQPAANRAGVISGLRAQDPASPMATLMDQWDKPA</sequence>
<protein>
    <submittedName>
        <fullName evidence="1">Transcriptional regulator</fullName>
    </submittedName>
</protein>
<dbReference type="EMBL" id="NWBU01000005">
    <property type="protein sequence ID" value="PTQ12228.1"/>
    <property type="molecule type" value="Genomic_DNA"/>
</dbReference>
<dbReference type="PANTHER" id="PTHR35802">
    <property type="entry name" value="PROTEASE SYNTHASE AND SPORULATION PROTEIN PAI 2"/>
    <property type="match status" value="1"/>
</dbReference>
<keyword evidence="2" id="KW-1185">Reference proteome</keyword>
<organism evidence="1 2">
    <name type="scientific">Sphingomonas oleivorans</name>
    <dbReference type="NCBI Taxonomy" id="1735121"/>
    <lineage>
        <taxon>Bacteria</taxon>
        <taxon>Pseudomonadati</taxon>
        <taxon>Pseudomonadota</taxon>
        <taxon>Alphaproteobacteria</taxon>
        <taxon>Sphingomonadales</taxon>
        <taxon>Sphingomonadaceae</taxon>
        <taxon>Sphingomonas</taxon>
    </lineage>
</organism>
<dbReference type="PANTHER" id="PTHR35802:SF1">
    <property type="entry name" value="PROTEASE SYNTHASE AND SPORULATION PROTEIN PAI 2"/>
    <property type="match status" value="1"/>
</dbReference>
<dbReference type="InterPro" id="IPR007396">
    <property type="entry name" value="TR_PAI2-type"/>
</dbReference>
<name>A0A2T5FZW7_9SPHN</name>
<gene>
    <name evidence="1" type="ORF">CLG96_06680</name>
</gene>
<dbReference type="InterPro" id="IPR012349">
    <property type="entry name" value="Split_barrel_FMN-bd"/>
</dbReference>
<accession>A0A2T5FZW7</accession>